<evidence type="ECO:0000313" key="3">
    <source>
        <dbReference type="Proteomes" id="UP001279734"/>
    </source>
</evidence>
<comment type="caution">
    <text evidence="2">The sequence shown here is derived from an EMBL/GenBank/DDBJ whole genome shotgun (WGS) entry which is preliminary data.</text>
</comment>
<sequence length="201" mass="21355">MGSGIVDLHQDHIESNSGSIATSFEPQDDPQDDSVRGKASLIDPAEDEGPPIRAVSRLENHEISADSINLDGPLQKDVPKAHSLIRGKGSSILRTIIVWMLSGSASRTKLPSPGLFAASSLCKDAPGANLITVSAPGCFVDDLECSMMPLCGLCSWLGYCCGRSGLGFFAPRCLCRFCCEAFYVAEASVAAHGFEFRLLCS</sequence>
<feature type="region of interest" description="Disordered" evidence="1">
    <location>
        <begin position="1"/>
        <end position="52"/>
    </location>
</feature>
<feature type="compositionally biased region" description="Polar residues" evidence="1">
    <location>
        <begin position="15"/>
        <end position="25"/>
    </location>
</feature>
<name>A0AAD3SZJ2_NEPGR</name>
<organism evidence="2 3">
    <name type="scientific">Nepenthes gracilis</name>
    <name type="common">Slender pitcher plant</name>
    <dbReference type="NCBI Taxonomy" id="150966"/>
    <lineage>
        <taxon>Eukaryota</taxon>
        <taxon>Viridiplantae</taxon>
        <taxon>Streptophyta</taxon>
        <taxon>Embryophyta</taxon>
        <taxon>Tracheophyta</taxon>
        <taxon>Spermatophyta</taxon>
        <taxon>Magnoliopsida</taxon>
        <taxon>eudicotyledons</taxon>
        <taxon>Gunneridae</taxon>
        <taxon>Pentapetalae</taxon>
        <taxon>Caryophyllales</taxon>
        <taxon>Nepenthaceae</taxon>
        <taxon>Nepenthes</taxon>
    </lineage>
</organism>
<evidence type="ECO:0000313" key="2">
    <source>
        <dbReference type="EMBL" id="GMH19886.1"/>
    </source>
</evidence>
<evidence type="ECO:0000256" key="1">
    <source>
        <dbReference type="SAM" id="MobiDB-lite"/>
    </source>
</evidence>
<dbReference type="Proteomes" id="UP001279734">
    <property type="component" value="Unassembled WGS sequence"/>
</dbReference>
<accession>A0AAD3SZJ2</accession>
<dbReference type="EMBL" id="BSYO01000021">
    <property type="protein sequence ID" value="GMH19886.1"/>
    <property type="molecule type" value="Genomic_DNA"/>
</dbReference>
<reference evidence="2" key="1">
    <citation type="submission" date="2023-05" db="EMBL/GenBank/DDBJ databases">
        <title>Nepenthes gracilis genome sequencing.</title>
        <authorList>
            <person name="Fukushima K."/>
        </authorList>
    </citation>
    <scope>NUCLEOTIDE SEQUENCE</scope>
    <source>
        <strain evidence="2">SING2019-196</strain>
    </source>
</reference>
<protein>
    <submittedName>
        <fullName evidence="2">Uncharacterized protein</fullName>
    </submittedName>
</protein>
<dbReference type="AlphaFoldDB" id="A0AAD3SZJ2"/>
<keyword evidence="3" id="KW-1185">Reference proteome</keyword>
<gene>
    <name evidence="2" type="ORF">Nepgr_021727</name>
</gene>
<proteinExistence type="predicted"/>